<keyword evidence="5" id="KW-0227">DNA damage</keyword>
<dbReference type="GO" id="GO:0036297">
    <property type="term" value="P:interstrand cross-link repair"/>
    <property type="evidence" value="ECO:0007669"/>
    <property type="project" value="TreeGrafter"/>
</dbReference>
<dbReference type="GO" id="GO:0000723">
    <property type="term" value="P:telomere maintenance"/>
    <property type="evidence" value="ECO:0007669"/>
    <property type="project" value="TreeGrafter"/>
</dbReference>
<dbReference type="Gene3D" id="3.40.50.12650">
    <property type="match status" value="1"/>
</dbReference>
<evidence type="ECO:0000256" key="6">
    <source>
        <dbReference type="ARBA" id="ARBA00022801"/>
    </source>
</evidence>
<feature type="compositionally biased region" description="Polar residues" evidence="13">
    <location>
        <begin position="829"/>
        <end position="848"/>
    </location>
</feature>
<evidence type="ECO:0000313" key="15">
    <source>
        <dbReference type="EMBL" id="KAF5372288.1"/>
    </source>
</evidence>
<dbReference type="PANTHER" id="PTHR23240">
    <property type="entry name" value="DNA CROSS-LINK REPAIR PROTEIN PSO2/SNM1-RELATED"/>
    <property type="match status" value="1"/>
</dbReference>
<keyword evidence="6" id="KW-0378">Hydrolase</keyword>
<evidence type="ECO:0000256" key="7">
    <source>
        <dbReference type="ARBA" id="ARBA00022839"/>
    </source>
</evidence>
<keyword evidence="9" id="KW-0234">DNA repair</keyword>
<accession>A0A8H5GW74</accession>
<feature type="compositionally biased region" description="Polar residues" evidence="13">
    <location>
        <begin position="592"/>
        <end position="604"/>
    </location>
</feature>
<evidence type="ECO:0000256" key="11">
    <source>
        <dbReference type="ARBA" id="ARBA00039759"/>
    </source>
</evidence>
<dbReference type="OrthoDB" id="5561659at2759"/>
<dbReference type="Gene3D" id="3.60.15.10">
    <property type="entry name" value="Ribonuclease Z/Hydroxyacylglutathione hydrolase-like"/>
    <property type="match status" value="2"/>
</dbReference>
<evidence type="ECO:0000256" key="8">
    <source>
        <dbReference type="ARBA" id="ARBA00023172"/>
    </source>
</evidence>
<dbReference type="GO" id="GO:0006303">
    <property type="term" value="P:double-strand break repair via nonhomologous end joining"/>
    <property type="evidence" value="ECO:0007669"/>
    <property type="project" value="TreeGrafter"/>
</dbReference>
<dbReference type="GO" id="GO:0004519">
    <property type="term" value="F:endonuclease activity"/>
    <property type="evidence" value="ECO:0007669"/>
    <property type="project" value="UniProtKB-KW"/>
</dbReference>
<dbReference type="GO" id="GO:0035312">
    <property type="term" value="F:5'-3' DNA exonuclease activity"/>
    <property type="evidence" value="ECO:0007669"/>
    <property type="project" value="TreeGrafter"/>
</dbReference>
<comment type="caution">
    <text evidence="15">The sequence shown here is derived from an EMBL/GenBank/DDBJ whole genome shotgun (WGS) entry which is preliminary data.</text>
</comment>
<dbReference type="EMBL" id="JAACJN010000112">
    <property type="protein sequence ID" value="KAF5372288.1"/>
    <property type="molecule type" value="Genomic_DNA"/>
</dbReference>
<dbReference type="GO" id="GO:0003684">
    <property type="term" value="F:damaged DNA binding"/>
    <property type="evidence" value="ECO:0007669"/>
    <property type="project" value="TreeGrafter"/>
</dbReference>
<protein>
    <recommendedName>
        <fullName evidence="11">Protein artemis</fullName>
    </recommendedName>
    <alternativeName>
        <fullName evidence="12">DNA cross-link repair 1C protein</fullName>
    </alternativeName>
</protein>
<sequence>MPPGTPFNSFALPYSIRVDGFSTIPLTSESRNAALYLLSHTHTDHIVGLQAQSFSQTVYCSSDAKQMLLRHEVYQERALHKGEYRAEHKWTYRHLKIDPWVDSDGQPNYHGSRDLLQPIPLNTPTKIELEHDKSIIITVFDANHCPGAVMCDFRAEPWFLESIKHNPFLQPYLAPPDDTDYFEDGDGQVIKTLDAIYLDTACVIQTHPVPTKEDATTGLIALLKLYPSSTYFFINHWTWGYEDILKAIARAFKCKIHLDEYKAKIFSLVSSDPLLRSLGTTDQDETRFHACERFDRCDHVRVDRQDDSFDSDIEEGSEDTQEAGKAAGEKAVVYINPVSSMTPEQWVEYQATIQKKLTRGKLVRSLLVPLSRHSPLPELQSFASLFRPKRIIPNTLDPRMEKLEWAAIDRVFQSCCRQIDSSRGAKPALAPPLIPPTPVVSDNEMDAYKAIAEALTTDDEEDDVAVKNLVGDLADDKIRAAAKKWLTTPGRGVKSSGRRGAIGRRLDILMSWLVINGQKDESSNLAPPRTSDAGSGNLGPDGVVVKRNRITIRKECTIIHRRGSDNDFDSCDDDDDDDRGRTAHQLFASDGAGSQKQADTSSKSKAGIGGLTSLSSSVRPVKGKSKATVSRMMTSTPKGNGNLDSGSQSFADPFPMSQSPQLIAKGRSLHFSPSSPAVLPSPSPVPRFPSSHRKPQRLTDNTANLSSPIHLIPSSSSSRSKAVKKARLSSDSRRRHPSRNIREASSSPPSSPLKDKKRGPEAADPLGELKNIPPGRPNDHRVDSTPSSSANPSQTPGVVYEKRAEARSHPEAIAEMTTHKLPQTVQEKFSSHNNSPMQKRTYSSFESSHTLRRPHSPCRSKSELLSKQLSYAVKAAKARPHLVPATFEANCTKLEFRVGNQQIKERNASDYSTASFVLKRNRVAEAEKMLLSRPELNNEVEGVDWVKSRHLQSLAAEDIRNGRKPIFPPLQCIRHSS</sequence>
<feature type="compositionally biased region" description="Polar residues" evidence="13">
    <location>
        <begin position="627"/>
        <end position="661"/>
    </location>
</feature>
<feature type="region of interest" description="Disordered" evidence="13">
    <location>
        <begin position="829"/>
        <end position="862"/>
    </location>
</feature>
<dbReference type="Pfam" id="PF07522">
    <property type="entry name" value="DRMBL"/>
    <property type="match status" value="1"/>
</dbReference>
<keyword evidence="16" id="KW-1185">Reference proteome</keyword>
<feature type="region of interest" description="Disordered" evidence="13">
    <location>
        <begin position="520"/>
        <end position="542"/>
    </location>
</feature>
<dbReference type="InterPro" id="IPR036866">
    <property type="entry name" value="RibonucZ/Hydroxyglut_hydro"/>
</dbReference>
<evidence type="ECO:0000313" key="16">
    <source>
        <dbReference type="Proteomes" id="UP000518752"/>
    </source>
</evidence>
<evidence type="ECO:0000256" key="5">
    <source>
        <dbReference type="ARBA" id="ARBA00022763"/>
    </source>
</evidence>
<evidence type="ECO:0000256" key="3">
    <source>
        <dbReference type="ARBA" id="ARBA00022722"/>
    </source>
</evidence>
<feature type="compositionally biased region" description="Basic residues" evidence="13">
    <location>
        <begin position="721"/>
        <end position="739"/>
    </location>
</feature>
<evidence type="ECO:0000256" key="4">
    <source>
        <dbReference type="ARBA" id="ARBA00022759"/>
    </source>
</evidence>
<evidence type="ECO:0000256" key="12">
    <source>
        <dbReference type="ARBA" id="ARBA00042677"/>
    </source>
</evidence>
<comment type="subcellular location">
    <subcellularLocation>
        <location evidence="1">Nucleus</location>
    </subcellularLocation>
</comment>
<feature type="domain" description="DNA repair metallo-beta-lactamase" evidence="14">
    <location>
        <begin position="276"/>
        <end position="395"/>
    </location>
</feature>
<name>A0A8H5GW74_9AGAR</name>
<evidence type="ECO:0000256" key="9">
    <source>
        <dbReference type="ARBA" id="ARBA00023204"/>
    </source>
</evidence>
<evidence type="ECO:0000256" key="13">
    <source>
        <dbReference type="SAM" id="MobiDB-lite"/>
    </source>
</evidence>
<evidence type="ECO:0000256" key="1">
    <source>
        <dbReference type="ARBA" id="ARBA00004123"/>
    </source>
</evidence>
<gene>
    <name evidence="15" type="ORF">D9757_009638</name>
</gene>
<comment type="similarity">
    <text evidence="2">Belongs to the DNA repair metallo-beta-lactamase (DRMBL) family.</text>
</comment>
<reference evidence="15 16" key="1">
    <citation type="journal article" date="2020" name="ISME J.">
        <title>Uncovering the hidden diversity of litter-decomposition mechanisms in mushroom-forming fungi.</title>
        <authorList>
            <person name="Floudas D."/>
            <person name="Bentzer J."/>
            <person name="Ahren D."/>
            <person name="Johansson T."/>
            <person name="Persson P."/>
            <person name="Tunlid A."/>
        </authorList>
    </citation>
    <scope>NUCLEOTIDE SEQUENCE [LARGE SCALE GENOMIC DNA]</scope>
    <source>
        <strain evidence="15 16">CBS 406.79</strain>
    </source>
</reference>
<organism evidence="15 16">
    <name type="scientific">Collybiopsis confluens</name>
    <dbReference type="NCBI Taxonomy" id="2823264"/>
    <lineage>
        <taxon>Eukaryota</taxon>
        <taxon>Fungi</taxon>
        <taxon>Dikarya</taxon>
        <taxon>Basidiomycota</taxon>
        <taxon>Agaricomycotina</taxon>
        <taxon>Agaricomycetes</taxon>
        <taxon>Agaricomycetidae</taxon>
        <taxon>Agaricales</taxon>
        <taxon>Marasmiineae</taxon>
        <taxon>Omphalotaceae</taxon>
        <taxon>Collybiopsis</taxon>
    </lineage>
</organism>
<proteinExistence type="inferred from homology"/>
<dbReference type="GO" id="GO:0005634">
    <property type="term" value="C:nucleus"/>
    <property type="evidence" value="ECO:0007669"/>
    <property type="project" value="UniProtKB-SubCell"/>
</dbReference>
<keyword evidence="8" id="KW-0233">DNA recombination</keyword>
<evidence type="ECO:0000256" key="10">
    <source>
        <dbReference type="ARBA" id="ARBA00023242"/>
    </source>
</evidence>
<dbReference type="Proteomes" id="UP000518752">
    <property type="component" value="Unassembled WGS sequence"/>
</dbReference>
<dbReference type="GO" id="GO:0006310">
    <property type="term" value="P:DNA recombination"/>
    <property type="evidence" value="ECO:0007669"/>
    <property type="project" value="UniProtKB-KW"/>
</dbReference>
<evidence type="ECO:0000259" key="14">
    <source>
        <dbReference type="Pfam" id="PF07522"/>
    </source>
</evidence>
<evidence type="ECO:0000256" key="2">
    <source>
        <dbReference type="ARBA" id="ARBA00010304"/>
    </source>
</evidence>
<feature type="compositionally biased region" description="Polar residues" evidence="13">
    <location>
        <begin position="784"/>
        <end position="796"/>
    </location>
</feature>
<keyword evidence="10" id="KW-0539">Nucleus</keyword>
<dbReference type="InterPro" id="IPR011084">
    <property type="entry name" value="DRMBL"/>
</dbReference>
<dbReference type="SUPFAM" id="SSF56281">
    <property type="entry name" value="Metallo-hydrolase/oxidoreductase"/>
    <property type="match status" value="1"/>
</dbReference>
<feature type="compositionally biased region" description="Low complexity" evidence="13">
    <location>
        <begin position="706"/>
        <end position="720"/>
    </location>
</feature>
<dbReference type="AlphaFoldDB" id="A0A8H5GW74"/>
<dbReference type="PANTHER" id="PTHR23240:SF8">
    <property type="entry name" value="PROTEIN ARTEMIS"/>
    <property type="match status" value="1"/>
</dbReference>
<feature type="region of interest" description="Disordered" evidence="13">
    <location>
        <begin position="586"/>
        <end position="806"/>
    </location>
</feature>
<keyword evidence="3" id="KW-0540">Nuclease</keyword>
<keyword evidence="7" id="KW-0269">Exonuclease</keyword>
<keyword evidence="4" id="KW-0255">Endonuclease</keyword>